<proteinExistence type="predicted"/>
<accession>A0A6J5FCM9</accession>
<name>A0A6J5FCM9_9BURK</name>
<evidence type="ECO:0000313" key="1">
    <source>
        <dbReference type="EMBL" id="CAB3775026.1"/>
    </source>
</evidence>
<protein>
    <submittedName>
        <fullName evidence="1">Uncharacterized protein</fullName>
    </submittedName>
</protein>
<evidence type="ECO:0000313" key="2">
    <source>
        <dbReference type="Proteomes" id="UP000494363"/>
    </source>
</evidence>
<reference evidence="1 2" key="1">
    <citation type="submission" date="2020-04" db="EMBL/GenBank/DDBJ databases">
        <authorList>
            <person name="De Canck E."/>
        </authorList>
    </citation>
    <scope>NUCLEOTIDE SEQUENCE [LARGE SCALE GENOMIC DNA]</scope>
    <source>
        <strain evidence="1 2">LMG 29542</strain>
    </source>
</reference>
<dbReference type="Proteomes" id="UP000494363">
    <property type="component" value="Unassembled WGS sequence"/>
</dbReference>
<dbReference type="InterPro" id="IPR027417">
    <property type="entry name" value="P-loop_NTPase"/>
</dbReference>
<dbReference type="AlphaFoldDB" id="A0A6J5FCM9"/>
<dbReference type="Gene3D" id="3.40.50.300">
    <property type="entry name" value="P-loop containing nucleotide triphosphate hydrolases"/>
    <property type="match status" value="1"/>
</dbReference>
<gene>
    <name evidence="1" type="ORF">LMG29542_08408</name>
</gene>
<sequence>MHSEVFTGLHFIPIVGLPGAGTTELMLQLEKRGKQTISIESLLGVSDLFLAYSNDKKTVNHEEISNILTEKLNGLNREEPVYIEWTPLDFMGATLPIELIDNIRRFRCLVLSCPRQKRLTRLLKKYAEWESNIESVIDKVSGRLSPENLHEMLLCANSSRKNRFPEFVTCMVDRYLDPACLHEIFEFDCAFVIKINASGRDFLSTFIPNQTREGLIQQIL</sequence>
<dbReference type="SUPFAM" id="SSF52540">
    <property type="entry name" value="P-loop containing nucleoside triphosphate hydrolases"/>
    <property type="match status" value="1"/>
</dbReference>
<dbReference type="EMBL" id="CADIKH010000235">
    <property type="protein sequence ID" value="CAB3775026.1"/>
    <property type="molecule type" value="Genomic_DNA"/>
</dbReference>
<organism evidence="1 2">
    <name type="scientific">Paraburkholderia humisilvae</name>
    <dbReference type="NCBI Taxonomy" id="627669"/>
    <lineage>
        <taxon>Bacteria</taxon>
        <taxon>Pseudomonadati</taxon>
        <taxon>Pseudomonadota</taxon>
        <taxon>Betaproteobacteria</taxon>
        <taxon>Burkholderiales</taxon>
        <taxon>Burkholderiaceae</taxon>
        <taxon>Paraburkholderia</taxon>
    </lineage>
</organism>
<keyword evidence="2" id="KW-1185">Reference proteome</keyword>